<dbReference type="RefSeq" id="WP_267570077.1">
    <property type="nucleotide sequence ID" value="NZ_JAPNTZ010000026.1"/>
</dbReference>
<dbReference type="InterPro" id="IPR000157">
    <property type="entry name" value="TIR_dom"/>
</dbReference>
<feature type="transmembrane region" description="Helical" evidence="2">
    <location>
        <begin position="251"/>
        <end position="270"/>
    </location>
</feature>
<protein>
    <submittedName>
        <fullName evidence="4">Toll/interleukin-1 receptor domain-containing protein</fullName>
    </submittedName>
</protein>
<dbReference type="SUPFAM" id="SSF52200">
    <property type="entry name" value="Toll/Interleukin receptor TIR domain"/>
    <property type="match status" value="1"/>
</dbReference>
<evidence type="ECO:0000256" key="2">
    <source>
        <dbReference type="SAM" id="Phobius"/>
    </source>
</evidence>
<sequence length="423" mass="45925">MSGTVANAETASDTGQRPVVIFLSYRRGDTQWAARGIYDRLVDRYGRENVFRDLDAIPPGAKFRKYVERKISESDVFLLLIGRAWASYQDDRGRRRLEQPRDPVRLEVEAALRLGLPIIPVRVEGAPMPTESDLVPSIVDILEFNAAEVSDSRWDYDVDRLLRAITESAVRGSAPPPPVPAPAEEAETEEPVGDQAAEEAEIEEPADHQAAEENETEESAGDQEADEVESPVIELSVPEAVTESRTVRHRVVAGAAAAVTGIVILLVYLLSSRPDEPAIVAHLPGDLRATCTAEDKSATCHLADRTVVFYRLFDTAAEAEADVVNGQPMAPAGDECPPAAPGADDGSGERSSVTVAVVCRYAAGTQKGLAMFGYTAKDTSRLYVSRWVADAEPLLRGEMSTEHAYPLDWTTLTTNWARLAASP</sequence>
<keyword evidence="5" id="KW-1185">Reference proteome</keyword>
<dbReference type="Gene3D" id="3.40.50.10140">
    <property type="entry name" value="Toll/interleukin-1 receptor homology (TIR) domain"/>
    <property type="match status" value="1"/>
</dbReference>
<evidence type="ECO:0000259" key="3">
    <source>
        <dbReference type="Pfam" id="PF13676"/>
    </source>
</evidence>
<evidence type="ECO:0000256" key="1">
    <source>
        <dbReference type="SAM" id="MobiDB-lite"/>
    </source>
</evidence>
<dbReference type="InterPro" id="IPR035897">
    <property type="entry name" value="Toll_tir_struct_dom_sf"/>
</dbReference>
<keyword evidence="2" id="KW-0812">Transmembrane</keyword>
<dbReference type="Proteomes" id="UP001151002">
    <property type="component" value="Unassembled WGS sequence"/>
</dbReference>
<keyword evidence="4" id="KW-0675">Receptor</keyword>
<keyword evidence="2" id="KW-0472">Membrane</keyword>
<name>A0ABT4BG16_9ACTN</name>
<feature type="compositionally biased region" description="Acidic residues" evidence="1">
    <location>
        <begin position="184"/>
        <end position="204"/>
    </location>
</feature>
<proteinExistence type="predicted"/>
<reference evidence="4" key="1">
    <citation type="submission" date="2022-11" db="EMBL/GenBank/DDBJ databases">
        <authorList>
            <person name="Somphong A."/>
            <person name="Phongsopitanun W."/>
        </authorList>
    </citation>
    <scope>NUCLEOTIDE SEQUENCE</scope>
    <source>
        <strain evidence="4">Pm04-4</strain>
    </source>
</reference>
<evidence type="ECO:0000313" key="5">
    <source>
        <dbReference type="Proteomes" id="UP001151002"/>
    </source>
</evidence>
<feature type="compositionally biased region" description="Acidic residues" evidence="1">
    <location>
        <begin position="212"/>
        <end position="229"/>
    </location>
</feature>
<feature type="region of interest" description="Disordered" evidence="1">
    <location>
        <begin position="169"/>
        <end position="230"/>
    </location>
</feature>
<keyword evidence="2" id="KW-1133">Transmembrane helix</keyword>
<feature type="region of interest" description="Disordered" evidence="1">
    <location>
        <begin position="328"/>
        <end position="348"/>
    </location>
</feature>
<evidence type="ECO:0000313" key="4">
    <source>
        <dbReference type="EMBL" id="MCY1145459.1"/>
    </source>
</evidence>
<dbReference type="Pfam" id="PF13676">
    <property type="entry name" value="TIR_2"/>
    <property type="match status" value="1"/>
</dbReference>
<organism evidence="4 5">
    <name type="scientific">Paractinoplanes pyxinae</name>
    <dbReference type="NCBI Taxonomy" id="2997416"/>
    <lineage>
        <taxon>Bacteria</taxon>
        <taxon>Bacillati</taxon>
        <taxon>Actinomycetota</taxon>
        <taxon>Actinomycetes</taxon>
        <taxon>Micromonosporales</taxon>
        <taxon>Micromonosporaceae</taxon>
        <taxon>Paractinoplanes</taxon>
    </lineage>
</organism>
<feature type="domain" description="TIR" evidence="3">
    <location>
        <begin position="21"/>
        <end position="129"/>
    </location>
</feature>
<gene>
    <name evidence="4" type="ORF">OWR29_46290</name>
</gene>
<dbReference type="EMBL" id="JAPNTZ010000026">
    <property type="protein sequence ID" value="MCY1145459.1"/>
    <property type="molecule type" value="Genomic_DNA"/>
</dbReference>
<comment type="caution">
    <text evidence="4">The sequence shown here is derived from an EMBL/GenBank/DDBJ whole genome shotgun (WGS) entry which is preliminary data.</text>
</comment>
<accession>A0ABT4BG16</accession>